<evidence type="ECO:0000256" key="4">
    <source>
        <dbReference type="ARBA" id="ARBA00022723"/>
    </source>
</evidence>
<keyword evidence="5" id="KW-0378">Hydrolase</keyword>
<evidence type="ECO:0000256" key="6">
    <source>
        <dbReference type="ARBA" id="ARBA00022842"/>
    </source>
</evidence>
<accession>A0A0A2TSS0</accession>
<feature type="binding site" evidence="7">
    <location>
        <position position="92"/>
    </location>
    <ligand>
        <name>Mg(2+)</name>
        <dbReference type="ChEBI" id="CHEBI:18420"/>
        <label>1</label>
        <note>catalytic</note>
    </ligand>
</feature>
<dbReference type="OrthoDB" id="9772456at2"/>
<dbReference type="CDD" id="cd01637">
    <property type="entry name" value="IMPase_like"/>
    <property type="match status" value="1"/>
</dbReference>
<organism evidence="8 9">
    <name type="scientific">Pontibacillus yanchengensis Y32</name>
    <dbReference type="NCBI Taxonomy" id="1385514"/>
    <lineage>
        <taxon>Bacteria</taxon>
        <taxon>Bacillati</taxon>
        <taxon>Bacillota</taxon>
        <taxon>Bacilli</taxon>
        <taxon>Bacillales</taxon>
        <taxon>Bacillaceae</taxon>
        <taxon>Pontibacillus</taxon>
    </lineage>
</organism>
<dbReference type="Pfam" id="PF00459">
    <property type="entry name" value="Inositol_P"/>
    <property type="match status" value="1"/>
</dbReference>
<dbReference type="GO" id="GO:0046872">
    <property type="term" value="F:metal ion binding"/>
    <property type="evidence" value="ECO:0007669"/>
    <property type="project" value="UniProtKB-KW"/>
</dbReference>
<comment type="cofactor">
    <cofactor evidence="2 7">
        <name>Mg(2+)</name>
        <dbReference type="ChEBI" id="CHEBI:18420"/>
    </cofactor>
</comment>
<dbReference type="PROSITE" id="PS00630">
    <property type="entry name" value="IMP_2"/>
    <property type="match status" value="1"/>
</dbReference>
<feature type="binding site" evidence="7">
    <location>
        <position position="71"/>
    </location>
    <ligand>
        <name>Mg(2+)</name>
        <dbReference type="ChEBI" id="CHEBI:18420"/>
        <label>1</label>
        <note>catalytic</note>
    </ligand>
</feature>
<dbReference type="AlphaFoldDB" id="A0A0A2TSS0"/>
<protein>
    <recommendedName>
        <fullName evidence="3">inositol-phosphate phosphatase</fullName>
        <ecNumber evidence="3">3.1.3.25</ecNumber>
    </recommendedName>
</protein>
<dbReference type="EMBL" id="AVBF01000033">
    <property type="protein sequence ID" value="KGP72280.1"/>
    <property type="molecule type" value="Genomic_DNA"/>
</dbReference>
<dbReference type="PANTHER" id="PTHR20854">
    <property type="entry name" value="INOSITOL MONOPHOSPHATASE"/>
    <property type="match status" value="1"/>
</dbReference>
<dbReference type="SUPFAM" id="SSF56655">
    <property type="entry name" value="Carbohydrate phosphatase"/>
    <property type="match status" value="1"/>
</dbReference>
<dbReference type="InterPro" id="IPR020583">
    <property type="entry name" value="Inositol_monoP_metal-BS"/>
</dbReference>
<dbReference type="Proteomes" id="UP000030147">
    <property type="component" value="Unassembled WGS sequence"/>
</dbReference>
<feature type="binding site" evidence="7">
    <location>
        <position position="89"/>
    </location>
    <ligand>
        <name>Mg(2+)</name>
        <dbReference type="ChEBI" id="CHEBI:18420"/>
        <label>1</label>
        <note>catalytic</note>
    </ligand>
</feature>
<comment type="caution">
    <text evidence="8">The sequence shown here is derived from an EMBL/GenBank/DDBJ whole genome shotgun (WGS) entry which is preliminary data.</text>
</comment>
<dbReference type="FunFam" id="3.30.540.10:FF:000003">
    <property type="entry name" value="Inositol-1-monophosphatase"/>
    <property type="match status" value="1"/>
</dbReference>
<dbReference type="GO" id="GO:0046854">
    <property type="term" value="P:phosphatidylinositol phosphate biosynthetic process"/>
    <property type="evidence" value="ECO:0007669"/>
    <property type="project" value="InterPro"/>
</dbReference>
<dbReference type="RefSeq" id="WP_036820332.1">
    <property type="nucleotide sequence ID" value="NZ_AVBF01000033.1"/>
</dbReference>
<dbReference type="GO" id="GO:0006020">
    <property type="term" value="P:inositol metabolic process"/>
    <property type="evidence" value="ECO:0007669"/>
    <property type="project" value="TreeGrafter"/>
</dbReference>
<dbReference type="GO" id="GO:0007165">
    <property type="term" value="P:signal transduction"/>
    <property type="evidence" value="ECO:0007669"/>
    <property type="project" value="TreeGrafter"/>
</dbReference>
<dbReference type="EC" id="3.1.3.25" evidence="3"/>
<evidence type="ECO:0000256" key="2">
    <source>
        <dbReference type="ARBA" id="ARBA00001946"/>
    </source>
</evidence>
<keyword evidence="9" id="KW-1185">Reference proteome</keyword>
<dbReference type="PRINTS" id="PR00377">
    <property type="entry name" value="IMPHPHTASES"/>
</dbReference>
<keyword evidence="6 7" id="KW-0460">Magnesium</keyword>
<evidence type="ECO:0000256" key="1">
    <source>
        <dbReference type="ARBA" id="ARBA00001033"/>
    </source>
</evidence>
<dbReference type="STRING" id="1385514.N782_13105"/>
<dbReference type="Gene3D" id="3.30.540.10">
    <property type="entry name" value="Fructose-1,6-Bisphosphatase, subunit A, domain 1"/>
    <property type="match status" value="1"/>
</dbReference>
<dbReference type="eggNOG" id="COG0483">
    <property type="taxonomic scope" value="Bacteria"/>
</dbReference>
<name>A0A0A2TSS0_9BACI</name>
<feature type="binding site" evidence="7">
    <location>
        <position position="217"/>
    </location>
    <ligand>
        <name>Mg(2+)</name>
        <dbReference type="ChEBI" id="CHEBI:18420"/>
        <label>1</label>
        <note>catalytic</note>
    </ligand>
</feature>
<keyword evidence="4 7" id="KW-0479">Metal-binding</keyword>
<dbReference type="PROSITE" id="PS00629">
    <property type="entry name" value="IMP_1"/>
    <property type="match status" value="1"/>
</dbReference>
<dbReference type="Gene3D" id="3.40.190.80">
    <property type="match status" value="1"/>
</dbReference>
<evidence type="ECO:0000313" key="8">
    <source>
        <dbReference type="EMBL" id="KGP72280.1"/>
    </source>
</evidence>
<proteinExistence type="predicted"/>
<evidence type="ECO:0000313" key="9">
    <source>
        <dbReference type="Proteomes" id="UP000030147"/>
    </source>
</evidence>
<dbReference type="InterPro" id="IPR000760">
    <property type="entry name" value="Inositol_monophosphatase-like"/>
</dbReference>
<gene>
    <name evidence="8" type="ORF">N782_13105</name>
</gene>
<dbReference type="PANTHER" id="PTHR20854:SF4">
    <property type="entry name" value="INOSITOL-1-MONOPHOSPHATASE-RELATED"/>
    <property type="match status" value="1"/>
</dbReference>
<sequence>MNEQERQQIYNRAKNWVLEAGERIRTKMDQPIVIETKSSPNDLVTELDQETEQFFIERIRTQYPDHQVLGEEGFGDEINHVQGTVWIVDPIDGTMNFVHQKQHFAISVGIYKDGVGEIGLIYDVMKDCLYHAKRGEGAYKNDEKLPLLPEERKLEQSIIGLNHFWSIDNKLVHKEGLQSLIRKARGTRSYGSAALEFAFVAEGIVDAYVTMQLSPWDIAAGVILVQEVGGITTQADGEPITLLDKNSIITCNPAIHQEIIDEHIELKT</sequence>
<evidence type="ECO:0000256" key="3">
    <source>
        <dbReference type="ARBA" id="ARBA00013106"/>
    </source>
</evidence>
<reference evidence="8 9" key="1">
    <citation type="journal article" date="2015" name="Stand. Genomic Sci.">
        <title>High quality draft genome sequence of the moderately halophilic bacterium Pontibacillus yanchengensis Y32(T) and comparison among Pontibacillus genomes.</title>
        <authorList>
            <person name="Huang J."/>
            <person name="Qiao Z.X."/>
            <person name="Tang J.W."/>
            <person name="Wang G."/>
        </authorList>
    </citation>
    <scope>NUCLEOTIDE SEQUENCE [LARGE SCALE GENOMIC DNA]</scope>
    <source>
        <strain evidence="8 9">Y32</strain>
    </source>
</reference>
<comment type="catalytic activity">
    <reaction evidence="1">
        <text>a myo-inositol phosphate + H2O = myo-inositol + phosphate</text>
        <dbReference type="Rhea" id="RHEA:24056"/>
        <dbReference type="ChEBI" id="CHEBI:15377"/>
        <dbReference type="ChEBI" id="CHEBI:17268"/>
        <dbReference type="ChEBI" id="CHEBI:43474"/>
        <dbReference type="ChEBI" id="CHEBI:84139"/>
        <dbReference type="EC" id="3.1.3.25"/>
    </reaction>
</comment>
<feature type="binding site" evidence="7">
    <location>
        <position position="91"/>
    </location>
    <ligand>
        <name>Mg(2+)</name>
        <dbReference type="ChEBI" id="CHEBI:18420"/>
        <label>1</label>
        <note>catalytic</note>
    </ligand>
</feature>
<dbReference type="GO" id="GO:0008934">
    <property type="term" value="F:inositol monophosphate 1-phosphatase activity"/>
    <property type="evidence" value="ECO:0007669"/>
    <property type="project" value="TreeGrafter"/>
</dbReference>
<evidence type="ECO:0000256" key="7">
    <source>
        <dbReference type="PIRSR" id="PIRSR600760-2"/>
    </source>
</evidence>
<dbReference type="InterPro" id="IPR020550">
    <property type="entry name" value="Inositol_monophosphatase_CS"/>
</dbReference>
<evidence type="ECO:0000256" key="5">
    <source>
        <dbReference type="ARBA" id="ARBA00022801"/>
    </source>
</evidence>